<dbReference type="EMBL" id="VGIY01000072">
    <property type="protein sequence ID" value="MBM3317069.1"/>
    <property type="molecule type" value="Genomic_DNA"/>
</dbReference>
<sequence length="654" mass="72798">MHDEQPPVTPPAAGTPAGERPDLLLLHPVLGPEAMRAFVRGLWGDLDRSLPPPGYRDISFAFHGLRAFCRDLCPVESIAPDPRLLPRVTAWVDDLAREWRFSEVFAVQDLDFWDFLRDDLVRWLHARLVERAFIDELVARGYGTVTAVGIDAGQRRLLRRLAEDHPGRLRVEVAFLDPPVPAAAETVAGRRARKLFFLLQDGWHGVRLLVENLLDRRPRVLFVSSSRCWQRSWFEPGRVERTDIHLGRVWSEGRRRGGRFYYRSDSYHPDVGAMTAGRLAPLYIQLVLFLLVQTSRGFWEVRRVQRQWRELAERADFRAALVCEGLNVDELITLWFESAVALRLPRYTRETRRERHFLKGMRPAALLLSLERGAHRPILAAARRLGIPTLGVQTQPLPPGAYGPLGGPPQRPGGAGSLDRVCVFSAETRRRLVEEGGFDPATVIVTGDPRLGAADHTAGIPREALRGLRAAWGAEADQRVIAVVCRPEEAPEVLFGLSGALRDRDDVFLVLRLEAGSAVDEARSRRLAARRGLRWFHCDGRRSDADWLAAADLLVTTSWEELAEGLRLGTPAVWIAWAKSPAAGGPAVESLATIAADGVGLQRALLEKLSGPPERLPLDGRRRAFLAAVYGEAPQDAPARILEAVEGLLSSRAD</sequence>
<proteinExistence type="predicted"/>
<dbReference type="AlphaFoldDB" id="A0A938BLI7"/>
<feature type="region of interest" description="Disordered" evidence="1">
    <location>
        <begin position="1"/>
        <end position="20"/>
    </location>
</feature>
<reference evidence="2" key="1">
    <citation type="submission" date="2019-03" db="EMBL/GenBank/DDBJ databases">
        <title>Lake Tanganyika Metagenome-Assembled Genomes (MAGs).</title>
        <authorList>
            <person name="Tran P."/>
        </authorList>
    </citation>
    <scope>NUCLEOTIDE SEQUENCE</scope>
    <source>
        <strain evidence="2">M_DeepCast_400m_m2_100</strain>
    </source>
</reference>
<evidence type="ECO:0000313" key="2">
    <source>
        <dbReference type="EMBL" id="MBM3317069.1"/>
    </source>
</evidence>
<accession>A0A938BLI7</accession>
<gene>
    <name evidence="2" type="ORF">FJY75_04370</name>
</gene>
<evidence type="ECO:0000313" key="3">
    <source>
        <dbReference type="Proteomes" id="UP000748308"/>
    </source>
</evidence>
<organism evidence="2 3">
    <name type="scientific">Eiseniibacteriota bacterium</name>
    <dbReference type="NCBI Taxonomy" id="2212470"/>
    <lineage>
        <taxon>Bacteria</taxon>
        <taxon>Candidatus Eiseniibacteriota</taxon>
    </lineage>
</organism>
<evidence type="ECO:0000256" key="1">
    <source>
        <dbReference type="SAM" id="MobiDB-lite"/>
    </source>
</evidence>
<dbReference type="SUPFAM" id="SSF53756">
    <property type="entry name" value="UDP-Glycosyltransferase/glycogen phosphorylase"/>
    <property type="match status" value="1"/>
</dbReference>
<comment type="caution">
    <text evidence="2">The sequence shown here is derived from an EMBL/GenBank/DDBJ whole genome shotgun (WGS) entry which is preliminary data.</text>
</comment>
<name>A0A938BLI7_UNCEI</name>
<protein>
    <submittedName>
        <fullName evidence="2">Uncharacterized protein</fullName>
    </submittedName>
</protein>
<dbReference type="Proteomes" id="UP000748308">
    <property type="component" value="Unassembled WGS sequence"/>
</dbReference>